<keyword evidence="3" id="KW-1185">Reference proteome</keyword>
<accession>A0A368ZG04</accession>
<sequence length="630" mass="66403">MKTDVHLESSINLKTVILFLSLFVSSFTFAQVAIGNTNPKASLDISASNQASPSFDDGLLIPRIDTFPTTNPTSDQNGMLVYLTTTIGTSTRGFYYWNNGITEWVRFSNIEKLNDLSDAKSDDDGSENGSSIFIGENAGANDDATDNNNIGIGYNALQLNTDGNHNTALGYATLKFSTGSNNSAFGYVALEKNTTGAGNSAFGKRALEANTSSNHNTAMGSDALRNNTGATNTALGNGALFTNTTGDGSVAIGHLALRLNTTGAYSTAIGTEALTNNTVGENTAVGYRASFLNNDGEQNTSVGYEALYSNVSGNNNTAFGYGALRSNTANNNVAFGNNTLFSSTSGTSNVAIGTNAGSGNTTGADNVLIGFNSGSSLTGGSKNVFIGKNTGRYATGSNNVFIGDNAGLHTNFYTVNHSLVISNNNGPIPLIYGEFDNDILRVNGELQVADPSGTGFAFPTVDGTADQILVTDGAGQLTFEDQTPDISTFPIIRATMSANQTLGTAGWEKINFNTVMLNATNSLEFDTANNQFVAANTGVYRINASFHTTASQANTQYYGIAVYINGTIYQEYTQNHYYNGTNASPVARQISCIAKVNVGETIAVFVQNYQTGVVLDAYGGKTHFTIERIR</sequence>
<dbReference type="InterPro" id="IPR011049">
    <property type="entry name" value="Serralysin-like_metalloprot_C"/>
</dbReference>
<evidence type="ECO:0000313" key="3">
    <source>
        <dbReference type="Proteomes" id="UP000253436"/>
    </source>
</evidence>
<evidence type="ECO:0008006" key="4">
    <source>
        <dbReference type="Google" id="ProtNLM"/>
    </source>
</evidence>
<evidence type="ECO:0000313" key="2">
    <source>
        <dbReference type="EMBL" id="RCW92120.1"/>
    </source>
</evidence>
<name>A0A368ZG04_9FLAO</name>
<reference evidence="2 3" key="1">
    <citation type="submission" date="2018-07" db="EMBL/GenBank/DDBJ databases">
        <title>Genomic Encyclopedia of Type Strains, Phase III (KMG-III): the genomes of soil and plant-associated and newly described type strains.</title>
        <authorList>
            <person name="Whitman W."/>
        </authorList>
    </citation>
    <scope>NUCLEOTIDE SEQUENCE [LARGE SCALE GENOMIC DNA]</scope>
    <source>
        <strain evidence="2 3">CECT 7958</strain>
    </source>
</reference>
<dbReference type="EMBL" id="QPJO01000002">
    <property type="protein sequence ID" value="RCW92120.1"/>
    <property type="molecule type" value="Genomic_DNA"/>
</dbReference>
<evidence type="ECO:0000256" key="1">
    <source>
        <dbReference type="SAM" id="MobiDB-lite"/>
    </source>
</evidence>
<comment type="caution">
    <text evidence="2">The sequence shown here is derived from an EMBL/GenBank/DDBJ whole genome shotgun (WGS) entry which is preliminary data.</text>
</comment>
<dbReference type="OrthoDB" id="1488700at2"/>
<dbReference type="Proteomes" id="UP000253436">
    <property type="component" value="Unassembled WGS sequence"/>
</dbReference>
<gene>
    <name evidence="2" type="ORF">DFQ08_102141</name>
</gene>
<feature type="region of interest" description="Disordered" evidence="1">
    <location>
        <begin position="118"/>
        <end position="140"/>
    </location>
</feature>
<organism evidence="2 3">
    <name type="scientific">Winogradskyella arenosi</name>
    <dbReference type="NCBI Taxonomy" id="533325"/>
    <lineage>
        <taxon>Bacteria</taxon>
        <taxon>Pseudomonadati</taxon>
        <taxon>Bacteroidota</taxon>
        <taxon>Flavobacteriia</taxon>
        <taxon>Flavobacteriales</taxon>
        <taxon>Flavobacteriaceae</taxon>
        <taxon>Winogradskyella</taxon>
    </lineage>
</organism>
<protein>
    <recommendedName>
        <fullName evidence="4">C1q domain-containing protein</fullName>
    </recommendedName>
</protein>
<dbReference type="InterPro" id="IPR008983">
    <property type="entry name" value="Tumour_necrosis_fac-like_dom"/>
</dbReference>
<dbReference type="Gene3D" id="2.150.10.10">
    <property type="entry name" value="Serralysin-like metalloprotease, C-terminal"/>
    <property type="match status" value="2"/>
</dbReference>
<dbReference type="SUPFAM" id="SSF49842">
    <property type="entry name" value="TNF-like"/>
    <property type="match status" value="1"/>
</dbReference>
<dbReference type="AlphaFoldDB" id="A0A368ZG04"/>
<dbReference type="RefSeq" id="WP_114308807.1">
    <property type="nucleotide sequence ID" value="NZ_QPJO01000002.1"/>
</dbReference>
<proteinExistence type="predicted"/>